<evidence type="ECO:0000313" key="1">
    <source>
        <dbReference type="EMBL" id="SIT50979.1"/>
    </source>
</evidence>
<sequence length="138" mass="14905">MSVEAFILCLDDVLIDSVAEPKSVRLVTIRDDINAAIDGAVQKGIKLALVSGMVSHNVVVACEKAFTRDFIKIFSVVVPCDGLGLSELPLMERALLYLGVSAECAIAIICNEVDAIAAKDAGISRHWHLDVPEERDAW</sequence>
<dbReference type="Proteomes" id="UP000195569">
    <property type="component" value="Unassembled WGS sequence"/>
</dbReference>
<accession>A0A1N7SVM6</accession>
<protein>
    <submittedName>
        <fullName evidence="1">Uncharacterized protein</fullName>
    </submittedName>
</protein>
<keyword evidence="2" id="KW-1185">Reference proteome</keyword>
<dbReference type="Gene3D" id="3.40.50.1000">
    <property type="entry name" value="HAD superfamily/HAD-like"/>
    <property type="match status" value="1"/>
</dbReference>
<name>A0A1N7SVM6_9BURK</name>
<dbReference type="EMBL" id="CYGY02000096">
    <property type="protein sequence ID" value="SIT50979.1"/>
    <property type="molecule type" value="Genomic_DNA"/>
</dbReference>
<reference evidence="1" key="1">
    <citation type="submission" date="2016-12" db="EMBL/GenBank/DDBJ databases">
        <authorList>
            <person name="Moulin L."/>
        </authorList>
    </citation>
    <scope>NUCLEOTIDE SEQUENCE [LARGE SCALE GENOMIC DNA]</scope>
    <source>
        <strain evidence="1">STM 7183</strain>
    </source>
</reference>
<gene>
    <name evidence="1" type="ORF">BN2476_960130</name>
</gene>
<proteinExistence type="predicted"/>
<dbReference type="InterPro" id="IPR036412">
    <property type="entry name" value="HAD-like_sf"/>
</dbReference>
<dbReference type="SUPFAM" id="SSF56784">
    <property type="entry name" value="HAD-like"/>
    <property type="match status" value="1"/>
</dbReference>
<comment type="caution">
    <text evidence="1">The sequence shown here is derived from an EMBL/GenBank/DDBJ whole genome shotgun (WGS) entry which is preliminary data.</text>
</comment>
<dbReference type="AlphaFoldDB" id="A0A1N7SVM6"/>
<organism evidence="1 2">
    <name type="scientific">Paraburkholderia piptadeniae</name>
    <dbReference type="NCBI Taxonomy" id="1701573"/>
    <lineage>
        <taxon>Bacteria</taxon>
        <taxon>Pseudomonadati</taxon>
        <taxon>Pseudomonadota</taxon>
        <taxon>Betaproteobacteria</taxon>
        <taxon>Burkholderiales</taxon>
        <taxon>Burkholderiaceae</taxon>
        <taxon>Paraburkholderia</taxon>
    </lineage>
</organism>
<evidence type="ECO:0000313" key="2">
    <source>
        <dbReference type="Proteomes" id="UP000195569"/>
    </source>
</evidence>
<dbReference type="InterPro" id="IPR023214">
    <property type="entry name" value="HAD_sf"/>
</dbReference>
<dbReference type="RefSeq" id="WP_087739553.1">
    <property type="nucleotide sequence ID" value="NZ_CYGY02000096.1"/>
</dbReference>